<proteinExistence type="predicted"/>
<dbReference type="EMBL" id="GEZM01051118">
    <property type="protein sequence ID" value="JAV75152.1"/>
    <property type="molecule type" value="Transcribed_RNA"/>
</dbReference>
<reference evidence="1" key="1">
    <citation type="journal article" date="2016" name="Sci. Rep.">
        <title>Molecular characterization of firefly nuptial gifts: a multi-omics approach sheds light on postcopulatory sexual selection.</title>
        <authorList>
            <person name="Al-Wathiqui N."/>
            <person name="Fallon T.R."/>
            <person name="South A."/>
            <person name="Weng J.K."/>
            <person name="Lewis S.M."/>
        </authorList>
    </citation>
    <scope>NUCLEOTIDE SEQUENCE</scope>
</reference>
<sequence length="109" mass="12818">MRVQLFAYIIVGDVPKETICQNGNYIFKSPLAIFTHMSLSIRQYKREIFDMPFPNFGKLDTFQQRLASLSRNSGAQSIFPILSDIYFSITSREIYYNTSRLFWRVNETN</sequence>
<name>A0A1Y1LND8_PHOPY</name>
<dbReference type="AlphaFoldDB" id="A0A1Y1LND8"/>
<evidence type="ECO:0000313" key="1">
    <source>
        <dbReference type="EMBL" id="JAV75152.1"/>
    </source>
</evidence>
<dbReference type="EMBL" id="GEZM01051117">
    <property type="protein sequence ID" value="JAV75155.1"/>
    <property type="molecule type" value="Transcribed_RNA"/>
</dbReference>
<protein>
    <submittedName>
        <fullName evidence="1">Uncharacterized protein</fullName>
    </submittedName>
</protein>
<organism evidence="1">
    <name type="scientific">Photinus pyralis</name>
    <name type="common">Common eastern firefly</name>
    <name type="synonym">Lampyris pyralis</name>
    <dbReference type="NCBI Taxonomy" id="7054"/>
    <lineage>
        <taxon>Eukaryota</taxon>
        <taxon>Metazoa</taxon>
        <taxon>Ecdysozoa</taxon>
        <taxon>Arthropoda</taxon>
        <taxon>Hexapoda</taxon>
        <taxon>Insecta</taxon>
        <taxon>Pterygota</taxon>
        <taxon>Neoptera</taxon>
        <taxon>Endopterygota</taxon>
        <taxon>Coleoptera</taxon>
        <taxon>Polyphaga</taxon>
        <taxon>Elateriformia</taxon>
        <taxon>Elateroidea</taxon>
        <taxon>Lampyridae</taxon>
        <taxon>Lampyrinae</taxon>
        <taxon>Photinus</taxon>
    </lineage>
</organism>
<accession>A0A1Y1LND8</accession>